<keyword evidence="9" id="KW-0807">Transducer</keyword>
<feature type="transmembrane region" description="Helical" evidence="10">
    <location>
        <begin position="430"/>
        <end position="452"/>
    </location>
</feature>
<evidence type="ECO:0000313" key="13">
    <source>
        <dbReference type="Proteomes" id="UP001159405"/>
    </source>
</evidence>
<dbReference type="Pfam" id="PF00001">
    <property type="entry name" value="7tm_1"/>
    <property type="match status" value="2"/>
</dbReference>
<protein>
    <recommendedName>
        <fullName evidence="11">G-protein coupled receptors family 1 profile domain-containing protein</fullName>
    </recommendedName>
</protein>
<feature type="transmembrane region" description="Helical" evidence="10">
    <location>
        <begin position="119"/>
        <end position="143"/>
    </location>
</feature>
<dbReference type="SUPFAM" id="SSF81321">
    <property type="entry name" value="Family A G protein-coupled receptor-like"/>
    <property type="match status" value="2"/>
</dbReference>
<keyword evidence="2" id="KW-1003">Cell membrane</keyword>
<feature type="transmembrane region" description="Helical" evidence="10">
    <location>
        <begin position="464"/>
        <end position="483"/>
    </location>
</feature>
<keyword evidence="4 10" id="KW-1133">Transmembrane helix</keyword>
<comment type="subcellular location">
    <subcellularLocation>
        <location evidence="1">Cell membrane</location>
        <topology evidence="1">Multi-pass membrane protein</topology>
    </subcellularLocation>
</comment>
<evidence type="ECO:0000256" key="10">
    <source>
        <dbReference type="SAM" id="Phobius"/>
    </source>
</evidence>
<sequence length="494" mass="56745">MATLLTELIVIVLINLFTLATFARNRHLRKRSTYLVINLTIADLLFGVAAVLPPLLEPDILESQNILRESFNGPWYAFLYLTLNSLFPAASLANLSLISLERLHATIYPFRHCLIREQVYFGVITLSWLLALLFAFMMAILVVLREQLKVVFNVFASYCFITVLIITVCYVIIILNVKSSPQSHIFGSKLLVEKKLSITLFVMTAASFLTILPWAVWVAMLIHIWGELSLSITCRFHLTFFAIYLCNSIVNPIIYALRMQEFRKAARKLFCYREAWFAPFIIECIVIFLLNAFTLAIYTRNRHLRKPSTYLIINLTVADLLVGRVGTVLVRLSCFVPDKLERDLELKQAFSWQSFVYLTLSDLFPVASLANISLISLERLHATLFPFRHCLIGKRVYLTTICYSWLFSLTLSCVFSLLDLRASPAFPYVFSSYIFLSLLILTVSYVIIISTSKLCHAVFLRIEFSFVLLYLFNSIINPLIYAIRMQEFRKAATK</sequence>
<evidence type="ECO:0000313" key="12">
    <source>
        <dbReference type="EMBL" id="CAH3171264.1"/>
    </source>
</evidence>
<feature type="transmembrane region" description="Helical" evidence="10">
    <location>
        <begin position="236"/>
        <end position="257"/>
    </location>
</feature>
<evidence type="ECO:0000256" key="7">
    <source>
        <dbReference type="ARBA" id="ARBA00023170"/>
    </source>
</evidence>
<dbReference type="PANTHER" id="PTHR24246:SF27">
    <property type="entry name" value="ADENOSINE RECEPTOR, ISOFORM A"/>
    <property type="match status" value="1"/>
</dbReference>
<dbReference type="Gene3D" id="1.20.1070.10">
    <property type="entry name" value="Rhodopsin 7-helix transmembrane proteins"/>
    <property type="match status" value="2"/>
</dbReference>
<dbReference type="PRINTS" id="PR00237">
    <property type="entry name" value="GPCRRHODOPSN"/>
</dbReference>
<dbReference type="PANTHER" id="PTHR24246">
    <property type="entry name" value="OLFACTORY RECEPTOR AND ADENOSINE RECEPTOR"/>
    <property type="match status" value="1"/>
</dbReference>
<feature type="transmembrane region" description="Helical" evidence="10">
    <location>
        <begin position="75"/>
        <end position="98"/>
    </location>
</feature>
<evidence type="ECO:0000256" key="6">
    <source>
        <dbReference type="ARBA" id="ARBA00023136"/>
    </source>
</evidence>
<feature type="transmembrane region" description="Helical" evidence="10">
    <location>
        <begin position="6"/>
        <end position="23"/>
    </location>
</feature>
<comment type="caution">
    <text evidence="12">The sequence shown here is derived from an EMBL/GenBank/DDBJ whole genome shotgun (WGS) entry which is preliminary data.</text>
</comment>
<feature type="transmembrane region" description="Helical" evidence="10">
    <location>
        <begin position="35"/>
        <end position="55"/>
    </location>
</feature>
<gene>
    <name evidence="12" type="ORF">PLOB_00011703</name>
</gene>
<evidence type="ECO:0000256" key="8">
    <source>
        <dbReference type="ARBA" id="ARBA00023180"/>
    </source>
</evidence>
<dbReference type="Gene3D" id="1.10.1220.70">
    <property type="match status" value="1"/>
</dbReference>
<keyword evidence="13" id="KW-1185">Reference proteome</keyword>
<proteinExistence type="predicted"/>
<accession>A0ABN8QW61</accession>
<feature type="transmembrane region" description="Helical" evidence="10">
    <location>
        <begin position="310"/>
        <end position="334"/>
    </location>
</feature>
<feature type="non-terminal residue" evidence="12">
    <location>
        <position position="494"/>
    </location>
</feature>
<feature type="domain" description="G-protein coupled receptors family 1 profile" evidence="11">
    <location>
        <begin position="14"/>
        <end position="255"/>
    </location>
</feature>
<keyword evidence="7" id="KW-0675">Receptor</keyword>
<organism evidence="12 13">
    <name type="scientific">Porites lobata</name>
    <dbReference type="NCBI Taxonomy" id="104759"/>
    <lineage>
        <taxon>Eukaryota</taxon>
        <taxon>Metazoa</taxon>
        <taxon>Cnidaria</taxon>
        <taxon>Anthozoa</taxon>
        <taxon>Hexacorallia</taxon>
        <taxon>Scleractinia</taxon>
        <taxon>Fungiina</taxon>
        <taxon>Poritidae</taxon>
        <taxon>Porites</taxon>
    </lineage>
</organism>
<keyword evidence="3 10" id="KW-0812">Transmembrane</keyword>
<dbReference type="CDD" id="cd00637">
    <property type="entry name" value="7tm_classA_rhodopsin-like"/>
    <property type="match status" value="1"/>
</dbReference>
<keyword evidence="5" id="KW-0297">G-protein coupled receptor</keyword>
<evidence type="ECO:0000256" key="4">
    <source>
        <dbReference type="ARBA" id="ARBA00022989"/>
    </source>
</evidence>
<dbReference type="InterPro" id="IPR000276">
    <property type="entry name" value="GPCR_Rhodpsn"/>
</dbReference>
<evidence type="ECO:0000256" key="2">
    <source>
        <dbReference type="ARBA" id="ARBA00022475"/>
    </source>
</evidence>
<feature type="transmembrane region" description="Helical" evidence="10">
    <location>
        <begin position="396"/>
        <end position="418"/>
    </location>
</feature>
<feature type="transmembrane region" description="Helical" evidence="10">
    <location>
        <begin position="155"/>
        <end position="177"/>
    </location>
</feature>
<feature type="transmembrane region" description="Helical" evidence="10">
    <location>
        <begin position="355"/>
        <end position="376"/>
    </location>
</feature>
<evidence type="ECO:0000256" key="1">
    <source>
        <dbReference type="ARBA" id="ARBA00004651"/>
    </source>
</evidence>
<keyword evidence="6 10" id="KW-0472">Membrane</keyword>
<dbReference type="PROSITE" id="PS50262">
    <property type="entry name" value="G_PROTEIN_RECEP_F1_2"/>
    <property type="match status" value="2"/>
</dbReference>
<name>A0ABN8QW61_9CNID</name>
<feature type="transmembrane region" description="Helical" evidence="10">
    <location>
        <begin position="277"/>
        <end position="298"/>
    </location>
</feature>
<dbReference type="Proteomes" id="UP001159405">
    <property type="component" value="Unassembled WGS sequence"/>
</dbReference>
<evidence type="ECO:0000256" key="9">
    <source>
        <dbReference type="ARBA" id="ARBA00023224"/>
    </source>
</evidence>
<feature type="transmembrane region" description="Helical" evidence="10">
    <location>
        <begin position="198"/>
        <end position="224"/>
    </location>
</feature>
<evidence type="ECO:0000256" key="3">
    <source>
        <dbReference type="ARBA" id="ARBA00022692"/>
    </source>
</evidence>
<evidence type="ECO:0000256" key="5">
    <source>
        <dbReference type="ARBA" id="ARBA00023040"/>
    </source>
</evidence>
<reference evidence="12 13" key="1">
    <citation type="submission" date="2022-05" db="EMBL/GenBank/DDBJ databases">
        <authorList>
            <consortium name="Genoscope - CEA"/>
            <person name="William W."/>
        </authorList>
    </citation>
    <scope>NUCLEOTIDE SEQUENCE [LARGE SCALE GENOMIC DNA]</scope>
</reference>
<evidence type="ECO:0000259" key="11">
    <source>
        <dbReference type="PROSITE" id="PS50262"/>
    </source>
</evidence>
<dbReference type="InterPro" id="IPR017452">
    <property type="entry name" value="GPCR_Rhodpsn_7TM"/>
</dbReference>
<dbReference type="EMBL" id="CALNXK010000162">
    <property type="protein sequence ID" value="CAH3171264.1"/>
    <property type="molecule type" value="Genomic_DNA"/>
</dbReference>
<keyword evidence="8" id="KW-0325">Glycoprotein</keyword>
<feature type="domain" description="G-protein coupled receptors family 1 profile" evidence="11">
    <location>
        <begin position="290"/>
        <end position="494"/>
    </location>
</feature>